<dbReference type="Proteomes" id="UP000824998">
    <property type="component" value="Unassembled WGS sequence"/>
</dbReference>
<evidence type="ECO:0000256" key="1">
    <source>
        <dbReference type="SAM" id="MobiDB-lite"/>
    </source>
</evidence>
<organism evidence="2 3">
    <name type="scientific">Amylocarpus encephaloides</name>
    <dbReference type="NCBI Taxonomy" id="45428"/>
    <lineage>
        <taxon>Eukaryota</taxon>
        <taxon>Fungi</taxon>
        <taxon>Dikarya</taxon>
        <taxon>Ascomycota</taxon>
        <taxon>Pezizomycotina</taxon>
        <taxon>Leotiomycetes</taxon>
        <taxon>Helotiales</taxon>
        <taxon>Helotiales incertae sedis</taxon>
        <taxon>Amylocarpus</taxon>
    </lineage>
</organism>
<dbReference type="AlphaFoldDB" id="A0A9P7YE71"/>
<comment type="caution">
    <text evidence="2">The sequence shown here is derived from an EMBL/GenBank/DDBJ whole genome shotgun (WGS) entry which is preliminary data.</text>
</comment>
<keyword evidence="3" id="KW-1185">Reference proteome</keyword>
<name>A0A9P7YE71_9HELO</name>
<feature type="compositionally biased region" description="Low complexity" evidence="1">
    <location>
        <begin position="23"/>
        <end position="32"/>
    </location>
</feature>
<dbReference type="EMBL" id="MU251568">
    <property type="protein sequence ID" value="KAG9232044.1"/>
    <property type="molecule type" value="Genomic_DNA"/>
</dbReference>
<feature type="region of interest" description="Disordered" evidence="1">
    <location>
        <begin position="18"/>
        <end position="51"/>
    </location>
</feature>
<gene>
    <name evidence="2" type="ORF">BJ875DRAFT_98625</name>
</gene>
<sequence>MGYVGTVGPTFRLISKQAGSKPSQLVRSSSKSQESRVKSLTGPGLGSGVRTEAGQLQAVGIRETAISSCMRARYGEKGTPVRTNCKESTCRTVQDSTVHGRTRDKKSSMSVGCKAASLLPAARFEPVSRLHGISPFLRPRETSEPRQERWDGGSLVQGPVVLHRKSTRSGTPSISSLIGPLGETTNEYCPSCWTVPTSVGLVLRAEA</sequence>
<evidence type="ECO:0000313" key="3">
    <source>
        <dbReference type="Proteomes" id="UP000824998"/>
    </source>
</evidence>
<reference evidence="2" key="1">
    <citation type="journal article" date="2021" name="IMA Fungus">
        <title>Genomic characterization of three marine fungi, including Emericellopsis atlantica sp. nov. with signatures of a generalist lifestyle and marine biomass degradation.</title>
        <authorList>
            <person name="Hagestad O.C."/>
            <person name="Hou L."/>
            <person name="Andersen J.H."/>
            <person name="Hansen E.H."/>
            <person name="Altermark B."/>
            <person name="Li C."/>
            <person name="Kuhnert E."/>
            <person name="Cox R.J."/>
            <person name="Crous P.W."/>
            <person name="Spatafora J.W."/>
            <person name="Lail K."/>
            <person name="Amirebrahimi M."/>
            <person name="Lipzen A."/>
            <person name="Pangilinan J."/>
            <person name="Andreopoulos W."/>
            <person name="Hayes R.D."/>
            <person name="Ng V."/>
            <person name="Grigoriev I.V."/>
            <person name="Jackson S.A."/>
            <person name="Sutton T.D.S."/>
            <person name="Dobson A.D.W."/>
            <person name="Rama T."/>
        </authorList>
    </citation>
    <scope>NUCLEOTIDE SEQUENCE</scope>
    <source>
        <strain evidence="2">TRa018bII</strain>
    </source>
</reference>
<accession>A0A9P7YE71</accession>
<protein>
    <submittedName>
        <fullName evidence="2">Uncharacterized protein</fullName>
    </submittedName>
</protein>
<proteinExistence type="predicted"/>
<evidence type="ECO:0000313" key="2">
    <source>
        <dbReference type="EMBL" id="KAG9232044.1"/>
    </source>
</evidence>